<dbReference type="EMBL" id="CP002175">
    <property type="protein sequence ID" value="ADO76405.1"/>
    <property type="molecule type" value="Genomic_DNA"/>
</dbReference>
<evidence type="ECO:0000256" key="1">
    <source>
        <dbReference type="ARBA" id="ARBA00005859"/>
    </source>
</evidence>
<feature type="binding site" description="in other chain" evidence="8">
    <location>
        <begin position="238"/>
        <end position="239"/>
    </location>
    <ligand>
        <name>deamido-NAD(+)</name>
        <dbReference type="ChEBI" id="CHEBI:58437"/>
        <note>ligand shared between two neighboring subunits</note>
    </ligand>
</feature>
<dbReference type="PATRIC" id="fig|572479.3.peg.250"/>
<feature type="binding site" evidence="8">
    <location>
        <position position="161"/>
    </location>
    <ligand>
        <name>deamido-NAD(+)</name>
        <dbReference type="ChEBI" id="CHEBI:58437"/>
        <note>ligand shared between two neighboring subunits</note>
    </ligand>
</feature>
<keyword evidence="6 8" id="KW-0460">Magnesium</keyword>
<dbReference type="UniPathway" id="UPA00253">
    <property type="reaction ID" value="UER00333"/>
</dbReference>
<feature type="binding site" evidence="8">
    <location>
        <position position="141"/>
    </location>
    <ligand>
        <name>ATP</name>
        <dbReference type="ChEBI" id="CHEBI:30616"/>
    </ligand>
</feature>
<protein>
    <recommendedName>
        <fullName evidence="8 10">NH(3)-dependent NAD(+) synthetase</fullName>
        <ecNumber evidence="8 10">6.3.1.5</ecNumber>
    </recommendedName>
</protein>
<dbReference type="Gene3D" id="3.40.50.620">
    <property type="entry name" value="HUPs"/>
    <property type="match status" value="1"/>
</dbReference>
<evidence type="ECO:0000256" key="4">
    <source>
        <dbReference type="ARBA" id="ARBA00022741"/>
    </source>
</evidence>
<proteinExistence type="inferred from homology"/>
<dbReference type="PANTHER" id="PTHR23090:SF9">
    <property type="entry name" value="GLUTAMINE-DEPENDENT NAD(+) SYNTHETASE"/>
    <property type="match status" value="1"/>
</dbReference>
<comment type="catalytic activity">
    <reaction evidence="8 10">
        <text>deamido-NAD(+) + NH4(+) + ATP = AMP + diphosphate + NAD(+) + H(+)</text>
        <dbReference type="Rhea" id="RHEA:21188"/>
        <dbReference type="ChEBI" id="CHEBI:15378"/>
        <dbReference type="ChEBI" id="CHEBI:28938"/>
        <dbReference type="ChEBI" id="CHEBI:30616"/>
        <dbReference type="ChEBI" id="CHEBI:33019"/>
        <dbReference type="ChEBI" id="CHEBI:57540"/>
        <dbReference type="ChEBI" id="CHEBI:58437"/>
        <dbReference type="ChEBI" id="CHEBI:456215"/>
        <dbReference type="EC" id="6.3.1.5"/>
    </reaction>
</comment>
<keyword evidence="7 8" id="KW-0520">NAD</keyword>
<dbReference type="KEGG" id="hpk:Hprae_0248"/>
<name>E3DMT1_HALPG</name>
<organism evidence="12 13">
    <name type="scientific">Halanaerobium praevalens (strain ATCC 33744 / DSM 2228 / GSL)</name>
    <dbReference type="NCBI Taxonomy" id="572479"/>
    <lineage>
        <taxon>Bacteria</taxon>
        <taxon>Bacillati</taxon>
        <taxon>Bacillota</taxon>
        <taxon>Clostridia</taxon>
        <taxon>Halanaerobiales</taxon>
        <taxon>Halanaerobiaceae</taxon>
        <taxon>Halanaerobium</taxon>
    </lineage>
</organism>
<dbReference type="PANTHER" id="PTHR23090">
    <property type="entry name" value="NH 3 /GLUTAMINE-DEPENDENT NAD + SYNTHETASE"/>
    <property type="match status" value="1"/>
</dbReference>
<dbReference type="CDD" id="cd00553">
    <property type="entry name" value="NAD_synthase"/>
    <property type="match status" value="1"/>
</dbReference>
<evidence type="ECO:0000256" key="10">
    <source>
        <dbReference type="RuleBase" id="RU003812"/>
    </source>
</evidence>
<dbReference type="InterPro" id="IPR022310">
    <property type="entry name" value="NAD/GMP_synthase"/>
</dbReference>
<keyword evidence="2 8" id="KW-0436">Ligase</keyword>
<keyword evidence="4 8" id="KW-0547">Nucleotide-binding</keyword>
<evidence type="ECO:0000256" key="3">
    <source>
        <dbReference type="ARBA" id="ARBA00022723"/>
    </source>
</evidence>
<evidence type="ECO:0000256" key="7">
    <source>
        <dbReference type="ARBA" id="ARBA00023027"/>
    </source>
</evidence>
<evidence type="ECO:0000256" key="8">
    <source>
        <dbReference type="HAMAP-Rule" id="MF_00193"/>
    </source>
</evidence>
<dbReference type="Pfam" id="PF02540">
    <property type="entry name" value="NAD_synthase"/>
    <property type="match status" value="1"/>
</dbReference>
<dbReference type="InterPro" id="IPR014729">
    <property type="entry name" value="Rossmann-like_a/b/a_fold"/>
</dbReference>
<comment type="subunit">
    <text evidence="8">Homodimer.</text>
</comment>
<evidence type="ECO:0000313" key="13">
    <source>
        <dbReference type="Proteomes" id="UP000006866"/>
    </source>
</evidence>
<dbReference type="InterPro" id="IPR022926">
    <property type="entry name" value="NH(3)-dep_NAD(+)_synth"/>
</dbReference>
<evidence type="ECO:0000256" key="2">
    <source>
        <dbReference type="ARBA" id="ARBA00022598"/>
    </source>
</evidence>
<dbReference type="GO" id="GO:0003952">
    <property type="term" value="F:NAD+ synthase (glutamine-hydrolyzing) activity"/>
    <property type="evidence" value="ECO:0007669"/>
    <property type="project" value="InterPro"/>
</dbReference>
<evidence type="ECO:0000313" key="12">
    <source>
        <dbReference type="EMBL" id="ADO76405.1"/>
    </source>
</evidence>
<reference evidence="13" key="1">
    <citation type="submission" date="2010-10" db="EMBL/GenBank/DDBJ databases">
        <title>The complete genome of Halanaerobium praevalens DSM 2228.</title>
        <authorList>
            <consortium name="US DOE Joint Genome Institute (JGI-PGF)"/>
            <person name="Lucas S."/>
            <person name="Copeland A."/>
            <person name="Lapidus A."/>
            <person name="Glavina del Rio T."/>
            <person name="Dalin E."/>
            <person name="Tice H."/>
            <person name="Bruce D."/>
            <person name="Goodwin L."/>
            <person name="Pitluck S."/>
            <person name="Kyrpides N."/>
            <person name="Mavromatis K."/>
            <person name="Ivanova N."/>
            <person name="Ovchinnikova G."/>
            <person name="Chertkov O."/>
            <person name="Detter J.C."/>
            <person name="Han C."/>
            <person name="Larimer F."/>
            <person name="Land M."/>
            <person name="Hauser L."/>
            <person name="Markowitz V."/>
            <person name="Cheng J.-F."/>
            <person name="Hugenholtz P."/>
            <person name="Woyke T."/>
            <person name="Wu D."/>
            <person name="Tindall B."/>
            <person name="Pomrenke H.G."/>
            <person name="Brambilla E."/>
            <person name="Klenk H.-P."/>
            <person name="Eisen J.A."/>
        </authorList>
    </citation>
    <scope>NUCLEOTIDE SEQUENCE [LARGE SCALE GENOMIC DNA]</scope>
    <source>
        <strain evidence="13">ATCC 33744 / DSM 2228 / GSL</strain>
    </source>
</reference>
<evidence type="ECO:0000256" key="6">
    <source>
        <dbReference type="ARBA" id="ARBA00022842"/>
    </source>
</evidence>
<dbReference type="GO" id="GO:0009435">
    <property type="term" value="P:NAD+ biosynthetic process"/>
    <property type="evidence" value="ECO:0007669"/>
    <property type="project" value="UniProtKB-UniRule"/>
</dbReference>
<evidence type="ECO:0000256" key="9">
    <source>
        <dbReference type="RuleBase" id="RU003811"/>
    </source>
</evidence>
<dbReference type="AlphaFoldDB" id="E3DMT1"/>
<dbReference type="NCBIfam" id="TIGR00552">
    <property type="entry name" value="nadE"/>
    <property type="match status" value="1"/>
</dbReference>
<dbReference type="GO" id="GO:0008795">
    <property type="term" value="F:NAD+ synthase activity"/>
    <property type="evidence" value="ECO:0007669"/>
    <property type="project" value="UniProtKB-UniRule"/>
</dbReference>
<dbReference type="Proteomes" id="UP000006866">
    <property type="component" value="Chromosome"/>
</dbReference>
<sequence length="254" mass="28203">MDQKIIKNNDYRKIKENLVNWLRSELKKSGLKGAVVGLSGGIDSAVTARLCQLAFPENLLTVILPCHSNPQDREDALKLASELDLKVIENDLSEVYDHLLSNLKSNKIKGSKLAAANIKPRLRMTSLYYYAQSLSYLVVGTDNKSELKIGYFTKHGDGGIDLAPLGSLVKYEVRELAKELGIPTEIITKKPSAGLWSGQTDEKEMGFSYQQLDNYILTGQAEPEIKAKIERLAAANQHKLTPVPIPQRRDLIGN</sequence>
<gene>
    <name evidence="8" type="primary">nadE</name>
    <name evidence="12" type="ordered locus">Hprae_0248</name>
</gene>
<keyword evidence="5 8" id="KW-0067">ATP-binding</keyword>
<dbReference type="HOGENOM" id="CLU_059327_1_1_9"/>
<feature type="binding site" evidence="8">
    <location>
        <position position="146"/>
    </location>
    <ligand>
        <name>Mg(2+)</name>
        <dbReference type="ChEBI" id="CHEBI:18420"/>
    </ligand>
</feature>
<feature type="binding site" evidence="8">
    <location>
        <begin position="37"/>
        <end position="44"/>
    </location>
    <ligand>
        <name>ATP</name>
        <dbReference type="ChEBI" id="CHEBI:30616"/>
    </ligand>
</feature>
<comment type="similarity">
    <text evidence="1 8 9">Belongs to the NAD synthetase family.</text>
</comment>
<dbReference type="GO" id="GO:0046872">
    <property type="term" value="F:metal ion binding"/>
    <property type="evidence" value="ECO:0007669"/>
    <property type="project" value="UniProtKB-KW"/>
</dbReference>
<dbReference type="GO" id="GO:0004359">
    <property type="term" value="F:glutaminase activity"/>
    <property type="evidence" value="ECO:0007669"/>
    <property type="project" value="InterPro"/>
</dbReference>
<dbReference type="HAMAP" id="MF_00193">
    <property type="entry name" value="NadE_ammonia_dep"/>
    <property type="match status" value="1"/>
</dbReference>
<comment type="pathway">
    <text evidence="8">Cofactor biosynthesis; NAD(+) biosynthesis; NAD(+) from deamido-NAD(+) (ammonia route): step 1/1.</text>
</comment>
<feature type="binding site" description="in other chain" evidence="8">
    <location>
        <position position="154"/>
    </location>
    <ligand>
        <name>deamido-NAD(+)</name>
        <dbReference type="ChEBI" id="CHEBI:58437"/>
        <note>ligand shared between two neighboring subunits</note>
    </ligand>
</feature>
<dbReference type="eggNOG" id="COG0171">
    <property type="taxonomic scope" value="Bacteria"/>
</dbReference>
<dbReference type="EC" id="6.3.1.5" evidence="8 10"/>
<feature type="binding site" evidence="8">
    <location>
        <position position="170"/>
    </location>
    <ligand>
        <name>ATP</name>
        <dbReference type="ChEBI" id="CHEBI:30616"/>
    </ligand>
</feature>
<evidence type="ECO:0000259" key="11">
    <source>
        <dbReference type="Pfam" id="PF02540"/>
    </source>
</evidence>
<feature type="binding site" evidence="8">
    <location>
        <position position="192"/>
    </location>
    <ligand>
        <name>ATP</name>
        <dbReference type="ChEBI" id="CHEBI:30616"/>
    </ligand>
</feature>
<feature type="binding site" evidence="8">
    <location>
        <position position="43"/>
    </location>
    <ligand>
        <name>Mg(2+)</name>
        <dbReference type="ChEBI" id="CHEBI:18420"/>
    </ligand>
</feature>
<dbReference type="RefSeq" id="WP_014552438.1">
    <property type="nucleotide sequence ID" value="NC_017455.1"/>
</dbReference>
<keyword evidence="13" id="KW-1185">Reference proteome</keyword>
<reference evidence="12 13" key="2">
    <citation type="journal article" date="2011" name="Stand. Genomic Sci.">
        <title>Complete genome sequence of the extremely halophilic Halanaerobium praevalens type strain (GSL).</title>
        <authorList>
            <person name="Ivanova N."/>
            <person name="Sikorski J."/>
            <person name="Chertkov O."/>
            <person name="Nolan M."/>
            <person name="Lucas S."/>
            <person name="Hammon N."/>
            <person name="Deshpande S."/>
            <person name="Cheng J.F."/>
            <person name="Tapia R."/>
            <person name="Han C."/>
            <person name="Goodwin L."/>
            <person name="Pitluck S."/>
            <person name="Huntemann M."/>
            <person name="Liolios K."/>
            <person name="Pagani I."/>
            <person name="Mavromatis K."/>
            <person name="Ovchinikova G."/>
            <person name="Pati A."/>
            <person name="Chen A."/>
            <person name="Palaniappan K."/>
            <person name="Land M."/>
            <person name="Hauser L."/>
            <person name="Brambilla E.M."/>
            <person name="Kannan K.P."/>
            <person name="Rohde M."/>
            <person name="Tindall B.J."/>
            <person name="Goker M."/>
            <person name="Detter J.C."/>
            <person name="Woyke T."/>
            <person name="Bristow J."/>
            <person name="Eisen J.A."/>
            <person name="Markowitz V."/>
            <person name="Hugenholtz P."/>
            <person name="Kyrpides N.C."/>
            <person name="Klenk H.P."/>
            <person name="Lapidus A."/>
        </authorList>
    </citation>
    <scope>NUCLEOTIDE SEQUENCE [LARGE SCALE GENOMIC DNA]</scope>
    <source>
        <strain evidence="13">ATCC 33744 / DSM 2228 / GSL</strain>
    </source>
</reference>
<feature type="binding site" description="in other chain" evidence="8">
    <location>
        <position position="121"/>
    </location>
    <ligand>
        <name>deamido-NAD(+)</name>
        <dbReference type="ChEBI" id="CHEBI:58437"/>
        <note>ligand shared between two neighboring subunits</note>
    </ligand>
</feature>
<dbReference type="GO" id="GO:0005524">
    <property type="term" value="F:ATP binding"/>
    <property type="evidence" value="ECO:0007669"/>
    <property type="project" value="UniProtKB-UniRule"/>
</dbReference>
<feature type="domain" description="NAD/GMP synthase" evidence="11">
    <location>
        <begin position="16"/>
        <end position="231"/>
    </location>
</feature>
<accession>E3DMT1</accession>
<comment type="function">
    <text evidence="8">Catalyzes the ATP-dependent amidation of deamido-NAD to form NAD. Uses ammonia as a nitrogen source.</text>
</comment>
<dbReference type="STRING" id="572479.Hprae_0248"/>
<dbReference type="GO" id="GO:0005737">
    <property type="term" value="C:cytoplasm"/>
    <property type="evidence" value="ECO:0007669"/>
    <property type="project" value="InterPro"/>
</dbReference>
<dbReference type="InterPro" id="IPR003694">
    <property type="entry name" value="NAD_synthase"/>
</dbReference>
<dbReference type="SUPFAM" id="SSF52402">
    <property type="entry name" value="Adenine nucleotide alpha hydrolases-like"/>
    <property type="match status" value="1"/>
</dbReference>
<keyword evidence="3 8" id="KW-0479">Metal-binding</keyword>
<evidence type="ECO:0000256" key="5">
    <source>
        <dbReference type="ARBA" id="ARBA00022840"/>
    </source>
</evidence>
<dbReference type="OrthoDB" id="9803818at2"/>